<dbReference type="Proteomes" id="UP000886819">
    <property type="component" value="Unassembled WGS sequence"/>
</dbReference>
<sequence length="399" mass="44586">MRALTVINQQYPPEVASTGQIFCAISEYMAAHGWDVTVATGTPYYPGMQKKAPRREEMGGVHVRRLWNTTFSKRSFLGKLLNLLTFEMSLLVHCVLRIGKDQTVLVATAPPMAVLCTAIGRFFRRYRVVMTVQDLYPDVLAASGMSRPDSLSYRMLYGLMRRAMRSCRRVATISTDMQRHLQQDYGLEGVALIPNLFPQIIVPRDSADCKQGRGWQEKLVVQYSGNFGVAHEYETLLGAARLLRREPDILFQIAGAGSNYDKFRDACRAQGLENVVFEGYAPMNRLESHLGTADVSVVVLSKAFRDVLLPSKYYGILASGRGVLLISGCVSDITRDIRREGVGLCFDHGQSEELAGALRALRDDPAQVKEMGRRARALYEARYGRQAILEAYDALLKQA</sequence>
<evidence type="ECO:0000313" key="3">
    <source>
        <dbReference type="EMBL" id="HIQ64072.1"/>
    </source>
</evidence>
<feature type="domain" description="Glycosyltransferase subfamily 4-like N-terminal" evidence="2">
    <location>
        <begin position="23"/>
        <end position="195"/>
    </location>
</feature>
<comment type="caution">
    <text evidence="3">The sequence shown here is derived from an EMBL/GenBank/DDBJ whole genome shotgun (WGS) entry which is preliminary data.</text>
</comment>
<dbReference type="PANTHER" id="PTHR45947">
    <property type="entry name" value="SULFOQUINOVOSYL TRANSFERASE SQD2"/>
    <property type="match status" value="1"/>
</dbReference>
<dbReference type="AlphaFoldDB" id="A0A9D1CJT0"/>
<protein>
    <submittedName>
        <fullName evidence="3">Glycosyltransferase family 4 protein</fullName>
    </submittedName>
</protein>
<dbReference type="Pfam" id="PF00534">
    <property type="entry name" value="Glycos_transf_1"/>
    <property type="match status" value="1"/>
</dbReference>
<dbReference type="GO" id="GO:0016758">
    <property type="term" value="F:hexosyltransferase activity"/>
    <property type="evidence" value="ECO:0007669"/>
    <property type="project" value="TreeGrafter"/>
</dbReference>
<dbReference type="Gene3D" id="3.40.50.2000">
    <property type="entry name" value="Glycogen Phosphorylase B"/>
    <property type="match status" value="2"/>
</dbReference>
<name>A0A9D1CJT0_9FIRM</name>
<evidence type="ECO:0000259" key="1">
    <source>
        <dbReference type="Pfam" id="PF00534"/>
    </source>
</evidence>
<reference evidence="3" key="1">
    <citation type="submission" date="2020-10" db="EMBL/GenBank/DDBJ databases">
        <authorList>
            <person name="Gilroy R."/>
        </authorList>
    </citation>
    <scope>NUCLEOTIDE SEQUENCE</scope>
    <source>
        <strain evidence="3">ChiHile30-977</strain>
    </source>
</reference>
<dbReference type="SUPFAM" id="SSF53756">
    <property type="entry name" value="UDP-Glycosyltransferase/glycogen phosphorylase"/>
    <property type="match status" value="1"/>
</dbReference>
<feature type="domain" description="Glycosyl transferase family 1" evidence="1">
    <location>
        <begin position="216"/>
        <end position="376"/>
    </location>
</feature>
<evidence type="ECO:0000259" key="2">
    <source>
        <dbReference type="Pfam" id="PF13579"/>
    </source>
</evidence>
<organism evidence="3 4">
    <name type="scientific">Candidatus Avichristensenella intestinipullorum</name>
    <dbReference type="NCBI Taxonomy" id="2840693"/>
    <lineage>
        <taxon>Bacteria</taxon>
        <taxon>Bacillati</taxon>
        <taxon>Bacillota</taxon>
        <taxon>Clostridia</taxon>
        <taxon>Candidatus Avichristensenella</taxon>
    </lineage>
</organism>
<gene>
    <name evidence="3" type="ORF">IAA66_10920</name>
</gene>
<dbReference type="Pfam" id="PF13579">
    <property type="entry name" value="Glyco_trans_4_4"/>
    <property type="match status" value="1"/>
</dbReference>
<dbReference type="InterPro" id="IPR028098">
    <property type="entry name" value="Glyco_trans_4-like_N"/>
</dbReference>
<dbReference type="EMBL" id="DVFI01000151">
    <property type="protein sequence ID" value="HIQ64072.1"/>
    <property type="molecule type" value="Genomic_DNA"/>
</dbReference>
<reference evidence="3" key="2">
    <citation type="journal article" date="2021" name="PeerJ">
        <title>Extensive microbial diversity within the chicken gut microbiome revealed by metagenomics and culture.</title>
        <authorList>
            <person name="Gilroy R."/>
            <person name="Ravi A."/>
            <person name="Getino M."/>
            <person name="Pursley I."/>
            <person name="Horton D.L."/>
            <person name="Alikhan N.F."/>
            <person name="Baker D."/>
            <person name="Gharbi K."/>
            <person name="Hall N."/>
            <person name="Watson M."/>
            <person name="Adriaenssens E.M."/>
            <person name="Foster-Nyarko E."/>
            <person name="Jarju S."/>
            <person name="Secka A."/>
            <person name="Antonio M."/>
            <person name="Oren A."/>
            <person name="Chaudhuri R.R."/>
            <person name="La Ragione R."/>
            <person name="Hildebrand F."/>
            <person name="Pallen M.J."/>
        </authorList>
    </citation>
    <scope>NUCLEOTIDE SEQUENCE</scope>
    <source>
        <strain evidence="3">ChiHile30-977</strain>
    </source>
</reference>
<accession>A0A9D1CJT0</accession>
<dbReference type="CDD" id="cd03794">
    <property type="entry name" value="GT4_WbuB-like"/>
    <property type="match status" value="1"/>
</dbReference>
<dbReference type="InterPro" id="IPR001296">
    <property type="entry name" value="Glyco_trans_1"/>
</dbReference>
<proteinExistence type="predicted"/>
<dbReference type="InterPro" id="IPR050194">
    <property type="entry name" value="Glycosyltransferase_grp1"/>
</dbReference>
<dbReference type="PANTHER" id="PTHR45947:SF3">
    <property type="entry name" value="SULFOQUINOVOSYL TRANSFERASE SQD2"/>
    <property type="match status" value="1"/>
</dbReference>
<evidence type="ECO:0000313" key="4">
    <source>
        <dbReference type="Proteomes" id="UP000886819"/>
    </source>
</evidence>